<reference evidence="2 3" key="1">
    <citation type="submission" date="2022-01" db="EMBL/GenBank/DDBJ databases">
        <title>Whole genome-based taxonomy of the Shewanellaceae.</title>
        <authorList>
            <person name="Martin-Rodriguez A.J."/>
        </authorList>
    </citation>
    <scope>NUCLEOTIDE SEQUENCE [LARGE SCALE GENOMIC DNA]</scope>
    <source>
        <strain evidence="2 3">DSM 17177</strain>
    </source>
</reference>
<keyword evidence="3" id="KW-1185">Reference proteome</keyword>
<evidence type="ECO:0000256" key="1">
    <source>
        <dbReference type="SAM" id="Phobius"/>
    </source>
</evidence>
<keyword evidence="1" id="KW-0472">Membrane</keyword>
<name>A0ABT0L850_9GAMM</name>
<organism evidence="2 3">
    <name type="scientific">Shewanella surugensis</name>
    <dbReference type="NCBI Taxonomy" id="212020"/>
    <lineage>
        <taxon>Bacteria</taxon>
        <taxon>Pseudomonadati</taxon>
        <taxon>Pseudomonadota</taxon>
        <taxon>Gammaproteobacteria</taxon>
        <taxon>Alteromonadales</taxon>
        <taxon>Shewanellaceae</taxon>
        <taxon>Shewanella</taxon>
    </lineage>
</organism>
<accession>A0ABT0L850</accession>
<feature type="transmembrane region" description="Helical" evidence="1">
    <location>
        <begin position="105"/>
        <end position="128"/>
    </location>
</feature>
<keyword evidence="1" id="KW-1133">Transmembrane helix</keyword>
<gene>
    <name evidence="2" type="ORF">L2764_04305</name>
</gene>
<feature type="transmembrane region" description="Helical" evidence="1">
    <location>
        <begin position="20"/>
        <end position="42"/>
    </location>
</feature>
<dbReference type="Pfam" id="PF12679">
    <property type="entry name" value="ABC2_membrane_2"/>
    <property type="match status" value="1"/>
</dbReference>
<evidence type="ECO:0000313" key="2">
    <source>
        <dbReference type="EMBL" id="MCL1123729.1"/>
    </source>
</evidence>
<proteinExistence type="predicted"/>
<feature type="transmembrane region" description="Helical" evidence="1">
    <location>
        <begin position="54"/>
        <end position="75"/>
    </location>
</feature>
<sequence length="272" mass="29656">MDPILTIAIKEFQDGVRNRWFISITIIFSILSLGLSYYGAIISGELQFSSISSIIASLSSLAVFIIPLITLLLSYDAFVGEQESGTLLLLFTYPISTHQLLLGKFLGHGLIISISTCLGFGSAMVLLLMQSSLDNIIPAFSLFIATAILLGLCFISIAYVISLSVNEVSKAVGVSLIVWFFFVFVFDFTLLAMLIGIKDGLTQGQLVNVMLLNPADLFRLINFASLMTEDINGVLAVAINASLSLYVLILVMLSWIVLPLLIAAFILRRKTL</sequence>
<feature type="transmembrane region" description="Helical" evidence="1">
    <location>
        <begin position="173"/>
        <end position="197"/>
    </location>
</feature>
<feature type="transmembrane region" description="Helical" evidence="1">
    <location>
        <begin position="245"/>
        <end position="267"/>
    </location>
</feature>
<keyword evidence="1" id="KW-0812">Transmembrane</keyword>
<dbReference type="PANTHER" id="PTHR43471:SF1">
    <property type="entry name" value="ABC TRANSPORTER PERMEASE PROTEIN NOSY-RELATED"/>
    <property type="match status" value="1"/>
</dbReference>
<dbReference type="RefSeq" id="WP_248939021.1">
    <property type="nucleotide sequence ID" value="NZ_JAKIKS010000010.1"/>
</dbReference>
<comment type="caution">
    <text evidence="2">The sequence shown here is derived from an EMBL/GenBank/DDBJ whole genome shotgun (WGS) entry which is preliminary data.</text>
</comment>
<dbReference type="EMBL" id="JAKIKS010000010">
    <property type="protein sequence ID" value="MCL1123729.1"/>
    <property type="molecule type" value="Genomic_DNA"/>
</dbReference>
<protein>
    <submittedName>
        <fullName evidence="2">ABC transporter permease</fullName>
    </submittedName>
</protein>
<feature type="transmembrane region" description="Helical" evidence="1">
    <location>
        <begin position="140"/>
        <end position="161"/>
    </location>
</feature>
<evidence type="ECO:0000313" key="3">
    <source>
        <dbReference type="Proteomes" id="UP001203423"/>
    </source>
</evidence>
<dbReference type="PANTHER" id="PTHR43471">
    <property type="entry name" value="ABC TRANSPORTER PERMEASE"/>
    <property type="match status" value="1"/>
</dbReference>
<dbReference type="Proteomes" id="UP001203423">
    <property type="component" value="Unassembled WGS sequence"/>
</dbReference>